<evidence type="ECO:0000256" key="1">
    <source>
        <dbReference type="ARBA" id="ARBA00004141"/>
    </source>
</evidence>
<feature type="transmembrane region" description="Helical" evidence="7">
    <location>
        <begin position="63"/>
        <end position="82"/>
    </location>
</feature>
<accession>A0AAV2H7R7</accession>
<dbReference type="EMBL" id="CAXITT010000052">
    <property type="protein sequence ID" value="CAL1529653.1"/>
    <property type="molecule type" value="Genomic_DNA"/>
</dbReference>
<evidence type="ECO:0000259" key="8">
    <source>
        <dbReference type="Pfam" id="PF01529"/>
    </source>
</evidence>
<dbReference type="GO" id="GO:0019706">
    <property type="term" value="F:protein-cysteine S-palmitoyltransferase activity"/>
    <property type="evidence" value="ECO:0007669"/>
    <property type="project" value="UniProtKB-EC"/>
</dbReference>
<sequence length="295" mass="33715">MLKMGFTLPTFARHLPKSKSDLSAFCFLLAAIHSIGLFELLVVLPSIYSTTTHASDESGFSLYYFHVFMGVFFYTNVILNLYKVMTTNTSTRGKVLPSILRPGWRFCSVCESNSPPRSFHCFVCKSCILKRDHHCTFTGNCIGLYNHRYYIGLVFYMCLAAGYSCFLNFDFMYHLFGSTSIKSLLTVLFPMVSWIFFHTDAMTSFQVLMTSLCIVGFFLCGGLLAYHLTNALKGQIVYERTYNIDTYDLGWKANVSLLLGTQWKLAWLFPFIQSPIPCDGLEFMTKQNYESLKTM</sequence>
<keyword evidence="6 7" id="KW-0012">Acyltransferase</keyword>
<keyword evidence="5 7" id="KW-0472">Membrane</keyword>
<dbReference type="PANTHER" id="PTHR12246">
    <property type="entry name" value="PALMITOYLTRANSFERASE ZDHHC16"/>
    <property type="match status" value="1"/>
</dbReference>
<dbReference type="PROSITE" id="PS50216">
    <property type="entry name" value="DHHC"/>
    <property type="match status" value="1"/>
</dbReference>
<dbReference type="Proteomes" id="UP001497497">
    <property type="component" value="Unassembled WGS sequence"/>
</dbReference>
<comment type="caution">
    <text evidence="9">The sequence shown here is derived from an EMBL/GenBank/DDBJ whole genome shotgun (WGS) entry which is preliminary data.</text>
</comment>
<dbReference type="InterPro" id="IPR001594">
    <property type="entry name" value="Palmitoyltrfase_DHHC"/>
</dbReference>
<dbReference type="GO" id="GO:0016020">
    <property type="term" value="C:membrane"/>
    <property type="evidence" value="ECO:0007669"/>
    <property type="project" value="UniProtKB-SubCell"/>
</dbReference>
<keyword evidence="2 7" id="KW-0808">Transferase</keyword>
<comment type="domain">
    <text evidence="7">The DHHC domain is required for palmitoyltransferase activity.</text>
</comment>
<keyword evidence="4 7" id="KW-1133">Transmembrane helix</keyword>
<evidence type="ECO:0000256" key="2">
    <source>
        <dbReference type="ARBA" id="ARBA00022679"/>
    </source>
</evidence>
<dbReference type="AlphaFoldDB" id="A0AAV2H7R7"/>
<name>A0AAV2H7R7_LYMST</name>
<evidence type="ECO:0000256" key="5">
    <source>
        <dbReference type="ARBA" id="ARBA00023136"/>
    </source>
</evidence>
<dbReference type="Pfam" id="PF01529">
    <property type="entry name" value="DHHC"/>
    <property type="match status" value="1"/>
</dbReference>
<reference evidence="9 10" key="1">
    <citation type="submission" date="2024-04" db="EMBL/GenBank/DDBJ databases">
        <authorList>
            <consortium name="Genoscope - CEA"/>
            <person name="William W."/>
        </authorList>
    </citation>
    <scope>NUCLEOTIDE SEQUENCE [LARGE SCALE GENOMIC DNA]</scope>
</reference>
<evidence type="ECO:0000256" key="3">
    <source>
        <dbReference type="ARBA" id="ARBA00022692"/>
    </source>
</evidence>
<evidence type="ECO:0000313" key="9">
    <source>
        <dbReference type="EMBL" id="CAL1529653.1"/>
    </source>
</evidence>
<evidence type="ECO:0000256" key="6">
    <source>
        <dbReference type="ARBA" id="ARBA00023315"/>
    </source>
</evidence>
<feature type="domain" description="Palmitoyltransferase DHHC" evidence="8">
    <location>
        <begin position="104"/>
        <end position="241"/>
    </location>
</feature>
<feature type="transmembrane region" description="Helical" evidence="7">
    <location>
        <begin position="149"/>
        <end position="169"/>
    </location>
</feature>
<gene>
    <name evidence="9" type="ORF">GSLYS_00003808001</name>
</gene>
<comment type="similarity">
    <text evidence="7">Belongs to the DHHC palmitoyltransferase family.</text>
</comment>
<protein>
    <recommendedName>
        <fullName evidence="7">Palmitoyltransferase</fullName>
        <ecNumber evidence="7">2.3.1.225</ecNumber>
    </recommendedName>
</protein>
<feature type="transmembrane region" description="Helical" evidence="7">
    <location>
        <begin position="175"/>
        <end position="197"/>
    </location>
</feature>
<dbReference type="InterPro" id="IPR039859">
    <property type="entry name" value="PFA4/ZDH16/20/ERF2-like"/>
</dbReference>
<proteinExistence type="inferred from homology"/>
<dbReference type="EC" id="2.3.1.225" evidence="7"/>
<evidence type="ECO:0000313" key="10">
    <source>
        <dbReference type="Proteomes" id="UP001497497"/>
    </source>
</evidence>
<organism evidence="9 10">
    <name type="scientific">Lymnaea stagnalis</name>
    <name type="common">Great pond snail</name>
    <name type="synonym">Helix stagnalis</name>
    <dbReference type="NCBI Taxonomy" id="6523"/>
    <lineage>
        <taxon>Eukaryota</taxon>
        <taxon>Metazoa</taxon>
        <taxon>Spiralia</taxon>
        <taxon>Lophotrochozoa</taxon>
        <taxon>Mollusca</taxon>
        <taxon>Gastropoda</taxon>
        <taxon>Heterobranchia</taxon>
        <taxon>Euthyneura</taxon>
        <taxon>Panpulmonata</taxon>
        <taxon>Hygrophila</taxon>
        <taxon>Lymnaeoidea</taxon>
        <taxon>Lymnaeidae</taxon>
        <taxon>Lymnaea</taxon>
    </lineage>
</organism>
<comment type="catalytic activity">
    <reaction evidence="7">
        <text>L-cysteinyl-[protein] + hexadecanoyl-CoA = S-hexadecanoyl-L-cysteinyl-[protein] + CoA</text>
        <dbReference type="Rhea" id="RHEA:36683"/>
        <dbReference type="Rhea" id="RHEA-COMP:10131"/>
        <dbReference type="Rhea" id="RHEA-COMP:11032"/>
        <dbReference type="ChEBI" id="CHEBI:29950"/>
        <dbReference type="ChEBI" id="CHEBI:57287"/>
        <dbReference type="ChEBI" id="CHEBI:57379"/>
        <dbReference type="ChEBI" id="CHEBI:74151"/>
        <dbReference type="EC" id="2.3.1.225"/>
    </reaction>
</comment>
<feature type="transmembrane region" description="Helical" evidence="7">
    <location>
        <begin position="21"/>
        <end position="43"/>
    </location>
</feature>
<evidence type="ECO:0000256" key="7">
    <source>
        <dbReference type="RuleBase" id="RU079119"/>
    </source>
</evidence>
<keyword evidence="10" id="KW-1185">Reference proteome</keyword>
<comment type="subcellular location">
    <subcellularLocation>
        <location evidence="1">Membrane</location>
        <topology evidence="1">Multi-pass membrane protein</topology>
    </subcellularLocation>
</comment>
<feature type="transmembrane region" description="Helical" evidence="7">
    <location>
        <begin position="209"/>
        <end position="228"/>
    </location>
</feature>
<keyword evidence="3 7" id="KW-0812">Transmembrane</keyword>
<evidence type="ECO:0000256" key="4">
    <source>
        <dbReference type="ARBA" id="ARBA00022989"/>
    </source>
</evidence>